<feature type="transmembrane region" description="Helical" evidence="2">
    <location>
        <begin position="150"/>
        <end position="169"/>
    </location>
</feature>
<dbReference type="InterPro" id="IPR000626">
    <property type="entry name" value="Ubiquitin-like_dom"/>
</dbReference>
<dbReference type="Pfam" id="PF00240">
    <property type="entry name" value="ubiquitin"/>
    <property type="match status" value="1"/>
</dbReference>
<evidence type="ECO:0000313" key="4">
    <source>
        <dbReference type="EMBL" id="CAD8461119.1"/>
    </source>
</evidence>
<dbReference type="GO" id="GO:0036503">
    <property type="term" value="P:ERAD pathway"/>
    <property type="evidence" value="ECO:0007669"/>
    <property type="project" value="InterPro"/>
</dbReference>
<dbReference type="EMBL" id="HBEM01029452">
    <property type="protein sequence ID" value="CAD8461119.1"/>
    <property type="molecule type" value="Transcribed_RNA"/>
</dbReference>
<reference evidence="4" key="1">
    <citation type="submission" date="2021-01" db="EMBL/GenBank/DDBJ databases">
        <authorList>
            <person name="Corre E."/>
            <person name="Pelletier E."/>
            <person name="Niang G."/>
            <person name="Scheremetjew M."/>
            <person name="Finn R."/>
            <person name="Kale V."/>
            <person name="Holt S."/>
            <person name="Cochrane G."/>
            <person name="Meng A."/>
            <person name="Brown T."/>
            <person name="Cohen L."/>
        </authorList>
    </citation>
    <scope>NUCLEOTIDE SEQUENCE</scope>
    <source>
        <strain evidence="4">CCMP2058</strain>
    </source>
</reference>
<dbReference type="PANTHER" id="PTHR14557:SF5">
    <property type="entry name" value="UBIQUITIN-LIKE DOMAIN-CONTAINING PROTEIN"/>
    <property type="match status" value="1"/>
</dbReference>
<dbReference type="InterPro" id="IPR040352">
    <property type="entry name" value="TMUB1/2"/>
</dbReference>
<feature type="region of interest" description="Disordered" evidence="1">
    <location>
        <begin position="1"/>
        <end position="24"/>
    </location>
</feature>
<keyword evidence="2" id="KW-0812">Transmembrane</keyword>
<dbReference type="SMART" id="SM00213">
    <property type="entry name" value="UBQ"/>
    <property type="match status" value="1"/>
</dbReference>
<evidence type="ECO:0000256" key="1">
    <source>
        <dbReference type="SAM" id="MobiDB-lite"/>
    </source>
</evidence>
<protein>
    <recommendedName>
        <fullName evidence="3">Ubiquitin-like domain-containing protein</fullName>
    </recommendedName>
</protein>
<dbReference type="AlphaFoldDB" id="A0A7S0H7Y8"/>
<keyword evidence="2" id="KW-1133">Transmembrane helix</keyword>
<dbReference type="PANTHER" id="PTHR14557">
    <property type="entry name" value="PROTEIN C7ORF21"/>
    <property type="match status" value="1"/>
</dbReference>
<dbReference type="InterPro" id="IPR025390">
    <property type="entry name" value="Dsc3_C"/>
</dbReference>
<name>A0A7S0H7Y8_9EUKA</name>
<accession>A0A7S0H7Y8</accession>
<dbReference type="SUPFAM" id="SSF54236">
    <property type="entry name" value="Ubiquitin-like"/>
    <property type="match status" value="1"/>
</dbReference>
<sequence>MYQPVPENVDNSLDSGEENKEVEDLGEDSIELNMFLVGKGKKQIRALPNWTVKEFKEHIFPDEVKENKNIRLIFQGKLLKNEDTLENVGLQKGSFVHCSICEFNPTVVNNPQDENHNAHHSALHRDLEEAQIPPWLLQAQFSRQGSNGDFILGFIMGFFLGVLTLIWVWQRAVPRRQKLGIMLGFGCNLLLSFIQVANQQHDSTGGSEPNPDTGVGH</sequence>
<dbReference type="InterPro" id="IPR029071">
    <property type="entry name" value="Ubiquitin-like_domsf"/>
</dbReference>
<keyword evidence="2" id="KW-0472">Membrane</keyword>
<proteinExistence type="predicted"/>
<evidence type="ECO:0000256" key="2">
    <source>
        <dbReference type="SAM" id="Phobius"/>
    </source>
</evidence>
<gene>
    <name evidence="4" type="ORF">LAMO00422_LOCUS20077</name>
</gene>
<organism evidence="4">
    <name type="scientific">Amorphochlora amoebiformis</name>
    <dbReference type="NCBI Taxonomy" id="1561963"/>
    <lineage>
        <taxon>Eukaryota</taxon>
        <taxon>Sar</taxon>
        <taxon>Rhizaria</taxon>
        <taxon>Cercozoa</taxon>
        <taxon>Chlorarachniophyceae</taxon>
        <taxon>Amorphochlora</taxon>
    </lineage>
</organism>
<dbReference type="Gene3D" id="3.10.20.90">
    <property type="entry name" value="Phosphatidylinositol 3-kinase Catalytic Subunit, Chain A, domain 1"/>
    <property type="match status" value="1"/>
</dbReference>
<evidence type="ECO:0000259" key="3">
    <source>
        <dbReference type="PROSITE" id="PS50053"/>
    </source>
</evidence>
<dbReference type="PROSITE" id="PS50053">
    <property type="entry name" value="UBIQUITIN_2"/>
    <property type="match status" value="1"/>
</dbReference>
<feature type="domain" description="Ubiquitin-like" evidence="3">
    <location>
        <begin position="30"/>
        <end position="97"/>
    </location>
</feature>
<dbReference type="Pfam" id="PF13373">
    <property type="entry name" value="Dsc3_C"/>
    <property type="match status" value="1"/>
</dbReference>